<dbReference type="PROSITE" id="PS50850">
    <property type="entry name" value="MFS"/>
    <property type="match status" value="1"/>
</dbReference>
<dbReference type="PANTHER" id="PTHR23513:SF6">
    <property type="entry name" value="MAJOR FACILITATOR SUPERFAMILY ASSOCIATED DOMAIN-CONTAINING PROTEIN"/>
    <property type="match status" value="1"/>
</dbReference>
<organism evidence="8 9">
    <name type="scientific">Glutamicibacter mishrai</name>
    <dbReference type="NCBI Taxonomy" id="1775880"/>
    <lineage>
        <taxon>Bacteria</taxon>
        <taxon>Bacillati</taxon>
        <taxon>Actinomycetota</taxon>
        <taxon>Actinomycetes</taxon>
        <taxon>Micrococcales</taxon>
        <taxon>Micrococcaceae</taxon>
        <taxon>Glutamicibacter</taxon>
    </lineage>
</organism>
<feature type="transmembrane region" description="Helical" evidence="6">
    <location>
        <begin position="479"/>
        <end position="496"/>
    </location>
</feature>
<reference evidence="8 9" key="1">
    <citation type="submission" date="2018-09" db="EMBL/GenBank/DDBJ databases">
        <title>Glutamicibacter mishrai S5-52T (LMG 29155T = KCTC 39846T).</title>
        <authorList>
            <person name="Das S.K."/>
        </authorList>
    </citation>
    <scope>NUCLEOTIDE SEQUENCE [LARGE SCALE GENOMIC DNA]</scope>
    <source>
        <strain evidence="8 9">S5-52</strain>
    </source>
</reference>
<keyword evidence="9" id="KW-1185">Reference proteome</keyword>
<feature type="transmembrane region" description="Helical" evidence="6">
    <location>
        <begin position="383"/>
        <end position="401"/>
    </location>
</feature>
<proteinExistence type="predicted"/>
<feature type="transmembrane region" description="Helical" evidence="6">
    <location>
        <begin position="258"/>
        <end position="280"/>
    </location>
</feature>
<evidence type="ECO:0000256" key="6">
    <source>
        <dbReference type="SAM" id="Phobius"/>
    </source>
</evidence>
<keyword evidence="3 6" id="KW-0812">Transmembrane</keyword>
<gene>
    <name evidence="8" type="ORF">D3791_12840</name>
</gene>
<dbReference type="Gene3D" id="1.20.1250.20">
    <property type="entry name" value="MFS general substrate transporter like domains"/>
    <property type="match status" value="1"/>
</dbReference>
<evidence type="ECO:0000256" key="5">
    <source>
        <dbReference type="ARBA" id="ARBA00023136"/>
    </source>
</evidence>
<evidence type="ECO:0000313" key="8">
    <source>
        <dbReference type="EMBL" id="QIV87916.1"/>
    </source>
</evidence>
<evidence type="ECO:0000256" key="4">
    <source>
        <dbReference type="ARBA" id="ARBA00022989"/>
    </source>
</evidence>
<evidence type="ECO:0000256" key="2">
    <source>
        <dbReference type="ARBA" id="ARBA00022475"/>
    </source>
</evidence>
<dbReference type="PANTHER" id="PTHR23513">
    <property type="entry name" value="INTEGRAL MEMBRANE EFFLUX PROTEIN-RELATED"/>
    <property type="match status" value="1"/>
</dbReference>
<feature type="transmembrane region" description="Helical" evidence="6">
    <location>
        <begin position="453"/>
        <end position="473"/>
    </location>
</feature>
<sequence length="502" mass="52003">MQAEKPKFCGGEIFSTFFTLAYCACGKLPADLKFEGSSFFDPEWRSGVNPSGLVDCEITLIVRLRIAGNRTGIPICSSNWSKGVHVTMGETKQRSRSQRYLLGSNASDAAGRTLTDITVDLIFVGTLSATAFQMGLLNTLGSLAFVFASIPAGHLVDRHSALKVLRIGLAGKIAVLACLAVLAISGTLNIALGMMLCVLLGICNVFSETAQTAAVPRLIGEEPETRAAGISKLIARLGAADQSLTVIIPALAGTGFALFGGPTLLSLSAALGGFALMLAWRIRGYRAGSTANEVRDRSAGYGSMLTGLRYLVSNRLLLATTVTVALSNLGLAIGSSVEAIFIINDLGFGEVGFGAYASASGAGGLIGALLATRVTGKYSSPALLLWTGLAQMVLASMVLAAAFTSGIWSICLLGLQALGWGSVALIFNISASSWLVEMVPEELLGRVLSARRLLTFGAVPIGSLLGGALGSALGTQAALAGWVAASMLAVSCFLILREPANR</sequence>
<keyword evidence="5 6" id="KW-0472">Membrane</keyword>
<feature type="transmembrane region" description="Helical" evidence="6">
    <location>
        <begin position="353"/>
        <end position="371"/>
    </location>
</feature>
<feature type="transmembrane region" description="Helical" evidence="6">
    <location>
        <begin position="316"/>
        <end position="341"/>
    </location>
</feature>
<keyword evidence="2" id="KW-1003">Cell membrane</keyword>
<dbReference type="EMBL" id="CP032549">
    <property type="protein sequence ID" value="QIV87916.1"/>
    <property type="molecule type" value="Genomic_DNA"/>
</dbReference>
<dbReference type="GO" id="GO:0005886">
    <property type="term" value="C:plasma membrane"/>
    <property type="evidence" value="ECO:0007669"/>
    <property type="project" value="UniProtKB-SubCell"/>
</dbReference>
<feature type="transmembrane region" description="Helical" evidence="6">
    <location>
        <begin position="407"/>
        <end position="432"/>
    </location>
</feature>
<accession>A0A6H0SLB1</accession>
<evidence type="ECO:0000313" key="9">
    <source>
        <dbReference type="Proteomes" id="UP000502331"/>
    </source>
</evidence>
<dbReference type="SUPFAM" id="SSF103473">
    <property type="entry name" value="MFS general substrate transporter"/>
    <property type="match status" value="1"/>
</dbReference>
<dbReference type="GO" id="GO:0022857">
    <property type="term" value="F:transmembrane transporter activity"/>
    <property type="evidence" value="ECO:0007669"/>
    <property type="project" value="InterPro"/>
</dbReference>
<dbReference type="InterPro" id="IPR036259">
    <property type="entry name" value="MFS_trans_sf"/>
</dbReference>
<dbReference type="Proteomes" id="UP000502331">
    <property type="component" value="Chromosome"/>
</dbReference>
<feature type="transmembrane region" description="Helical" evidence="6">
    <location>
        <begin position="131"/>
        <end position="152"/>
    </location>
</feature>
<evidence type="ECO:0000256" key="1">
    <source>
        <dbReference type="ARBA" id="ARBA00004651"/>
    </source>
</evidence>
<evidence type="ECO:0000259" key="7">
    <source>
        <dbReference type="PROSITE" id="PS50850"/>
    </source>
</evidence>
<evidence type="ECO:0000256" key="3">
    <source>
        <dbReference type="ARBA" id="ARBA00022692"/>
    </source>
</evidence>
<dbReference type="Pfam" id="PF07690">
    <property type="entry name" value="MFS_1"/>
    <property type="match status" value="1"/>
</dbReference>
<keyword evidence="4 6" id="KW-1133">Transmembrane helix</keyword>
<dbReference type="AlphaFoldDB" id="A0A6H0SLB1"/>
<protein>
    <submittedName>
        <fullName evidence="8">MFS transporter</fullName>
    </submittedName>
</protein>
<dbReference type="InterPro" id="IPR020846">
    <property type="entry name" value="MFS_dom"/>
</dbReference>
<name>A0A6H0SLB1_9MICC</name>
<dbReference type="CDD" id="cd06173">
    <property type="entry name" value="MFS_MefA_like"/>
    <property type="match status" value="1"/>
</dbReference>
<comment type="subcellular location">
    <subcellularLocation>
        <location evidence="1">Cell membrane</location>
        <topology evidence="1">Multi-pass membrane protein</topology>
    </subcellularLocation>
</comment>
<feature type="domain" description="Major facilitator superfamily (MFS) profile" evidence="7">
    <location>
        <begin position="316"/>
        <end position="502"/>
    </location>
</feature>
<dbReference type="InterPro" id="IPR011701">
    <property type="entry name" value="MFS"/>
</dbReference>